<evidence type="ECO:0000313" key="2">
    <source>
        <dbReference type="Proteomes" id="UP000237883"/>
    </source>
</evidence>
<dbReference type="RefSeq" id="WP_106057858.1">
    <property type="nucleotide sequence ID" value="NZ_CP027228.1"/>
</dbReference>
<gene>
    <name evidence="1" type="ORF">C5Q96_08020</name>
</gene>
<evidence type="ECO:0008006" key="3">
    <source>
        <dbReference type="Google" id="ProtNLM"/>
    </source>
</evidence>
<dbReference type="GeneID" id="78392209"/>
<accession>A0A2S0L6G6</accession>
<dbReference type="AlphaFoldDB" id="A0A2S0L6G6"/>
<dbReference type="Pfam" id="PF09639">
    <property type="entry name" value="YjcQ"/>
    <property type="match status" value="1"/>
</dbReference>
<dbReference type="InterPro" id="IPR018597">
    <property type="entry name" value="Phage_Tuc2009_YjcQ"/>
</dbReference>
<name>A0A2S0L6G6_9FIRM</name>
<dbReference type="InterPro" id="IPR036390">
    <property type="entry name" value="WH_DNA-bd_sf"/>
</dbReference>
<proteinExistence type="predicted"/>
<sequence length="106" mass="12050">MNTLETAYKILKNLESAKDVEYMGTLISPEHLNVSDEEWLMVMRNLIEEGYVRGVEISKNVLGETKVDIEEARITLKGAQYLHENSSMQKFMRIATNVITIGSSIK</sequence>
<dbReference type="OrthoDB" id="1867478at2"/>
<dbReference type="Proteomes" id="UP000237883">
    <property type="component" value="Chromosome"/>
</dbReference>
<dbReference type="EMBL" id="CP027228">
    <property type="protein sequence ID" value="AVM48804.1"/>
    <property type="molecule type" value="Genomic_DNA"/>
</dbReference>
<keyword evidence="2" id="KW-1185">Reference proteome</keyword>
<evidence type="ECO:0000313" key="1">
    <source>
        <dbReference type="EMBL" id="AVM48804.1"/>
    </source>
</evidence>
<protein>
    <recommendedName>
        <fullName evidence="3">YjcQ protein</fullName>
    </recommendedName>
</protein>
<dbReference type="Gene3D" id="1.10.10.10">
    <property type="entry name" value="Winged helix-like DNA-binding domain superfamily/Winged helix DNA-binding domain"/>
    <property type="match status" value="1"/>
</dbReference>
<dbReference type="KEGG" id="mdv:C5Q96_08020"/>
<dbReference type="SUPFAM" id="SSF46785">
    <property type="entry name" value="Winged helix' DNA-binding domain"/>
    <property type="match status" value="1"/>
</dbReference>
<organism evidence="1 2">
    <name type="scientific">Mogibacterium diversum</name>
    <dbReference type="NCBI Taxonomy" id="114527"/>
    <lineage>
        <taxon>Bacteria</taxon>
        <taxon>Bacillati</taxon>
        <taxon>Bacillota</taxon>
        <taxon>Clostridia</taxon>
        <taxon>Peptostreptococcales</taxon>
        <taxon>Anaerovoracaceae</taxon>
        <taxon>Mogibacterium</taxon>
    </lineage>
</organism>
<reference evidence="2" key="1">
    <citation type="submission" date="2018-02" db="EMBL/GenBank/DDBJ databases">
        <authorList>
            <person name="Holder M.E."/>
            <person name="Ajami N.J."/>
            <person name="Petrosino J.F."/>
        </authorList>
    </citation>
    <scope>NUCLEOTIDE SEQUENCE [LARGE SCALE GENOMIC DNA]</scope>
    <source>
        <strain evidence="2">CCUG 47132</strain>
    </source>
</reference>
<dbReference type="InterPro" id="IPR036388">
    <property type="entry name" value="WH-like_DNA-bd_sf"/>
</dbReference>